<dbReference type="Proteomes" id="UP000531216">
    <property type="component" value="Unassembled WGS sequence"/>
</dbReference>
<evidence type="ECO:0000313" key="8">
    <source>
        <dbReference type="Proteomes" id="UP000531216"/>
    </source>
</evidence>
<organism evidence="7 8">
    <name type="scientific">Aureimonas phyllosphaerae</name>
    <dbReference type="NCBI Taxonomy" id="1166078"/>
    <lineage>
        <taxon>Bacteria</taxon>
        <taxon>Pseudomonadati</taxon>
        <taxon>Pseudomonadota</taxon>
        <taxon>Alphaproteobacteria</taxon>
        <taxon>Hyphomicrobiales</taxon>
        <taxon>Aurantimonadaceae</taxon>
        <taxon>Aureimonas</taxon>
    </lineage>
</organism>
<dbReference type="Pfam" id="PF06803">
    <property type="entry name" value="DUF1232"/>
    <property type="match status" value="1"/>
</dbReference>
<keyword evidence="4" id="KW-0472">Membrane</keyword>
<dbReference type="RefSeq" id="WP_090961881.1">
    <property type="nucleotide sequence ID" value="NZ_FOOA01000004.1"/>
</dbReference>
<evidence type="ECO:0000256" key="4">
    <source>
        <dbReference type="ARBA" id="ARBA00023136"/>
    </source>
</evidence>
<dbReference type="OrthoDB" id="9813247at2"/>
<evidence type="ECO:0000313" key="7">
    <source>
        <dbReference type="EMBL" id="MBB3934026.1"/>
    </source>
</evidence>
<protein>
    <submittedName>
        <fullName evidence="7">Uncharacterized membrane protein YkvA (DUF1232 family)</fullName>
    </submittedName>
</protein>
<sequence length="153" mass="16488">MTSEGGPIAGNTTSETGTTTLGAPDKVLVGEILLPGDEAEQARQERRVRKGFFSTLKRAARHIPFMEDVVASYHCALDPQTPAASRGILLAALAYFVLPFDVVPDFIVGLGFTDDAAVLLAAFTAVQKNIRPEHYERARDTLRDEGDEAARSA</sequence>
<evidence type="ECO:0000259" key="6">
    <source>
        <dbReference type="Pfam" id="PF06803"/>
    </source>
</evidence>
<feature type="domain" description="DUF1232" evidence="6">
    <location>
        <begin position="86"/>
        <end position="120"/>
    </location>
</feature>
<evidence type="ECO:0000256" key="2">
    <source>
        <dbReference type="ARBA" id="ARBA00022692"/>
    </source>
</evidence>
<gene>
    <name evidence="7" type="ORF">GGR05_000137</name>
</gene>
<feature type="region of interest" description="Disordered" evidence="5">
    <location>
        <begin position="1"/>
        <end position="22"/>
    </location>
</feature>
<dbReference type="InterPro" id="IPR010652">
    <property type="entry name" value="DUF1232"/>
</dbReference>
<keyword evidence="8" id="KW-1185">Reference proteome</keyword>
<name>A0A7W6BLE9_9HYPH</name>
<comment type="subcellular location">
    <subcellularLocation>
        <location evidence="1">Endomembrane system</location>
        <topology evidence="1">Multi-pass membrane protein</topology>
    </subcellularLocation>
</comment>
<proteinExistence type="predicted"/>
<evidence type="ECO:0000256" key="3">
    <source>
        <dbReference type="ARBA" id="ARBA00022989"/>
    </source>
</evidence>
<accession>A0A7W6BLE9</accession>
<reference evidence="7 8" key="1">
    <citation type="submission" date="2020-08" db="EMBL/GenBank/DDBJ databases">
        <title>Genomic Encyclopedia of Type Strains, Phase IV (KMG-IV): sequencing the most valuable type-strain genomes for metagenomic binning, comparative biology and taxonomic classification.</title>
        <authorList>
            <person name="Goeker M."/>
        </authorList>
    </citation>
    <scope>NUCLEOTIDE SEQUENCE [LARGE SCALE GENOMIC DNA]</scope>
    <source>
        <strain evidence="7 8">DSM 25024</strain>
    </source>
</reference>
<comment type="caution">
    <text evidence="7">The sequence shown here is derived from an EMBL/GenBank/DDBJ whole genome shotgun (WGS) entry which is preliminary data.</text>
</comment>
<keyword evidence="2" id="KW-0812">Transmembrane</keyword>
<evidence type="ECO:0000256" key="5">
    <source>
        <dbReference type="SAM" id="MobiDB-lite"/>
    </source>
</evidence>
<keyword evidence="3" id="KW-1133">Transmembrane helix</keyword>
<dbReference type="EMBL" id="JACIDO010000001">
    <property type="protein sequence ID" value="MBB3934026.1"/>
    <property type="molecule type" value="Genomic_DNA"/>
</dbReference>
<dbReference type="AlphaFoldDB" id="A0A7W6BLE9"/>
<dbReference type="GO" id="GO:0012505">
    <property type="term" value="C:endomembrane system"/>
    <property type="evidence" value="ECO:0007669"/>
    <property type="project" value="UniProtKB-SubCell"/>
</dbReference>
<evidence type="ECO:0000256" key="1">
    <source>
        <dbReference type="ARBA" id="ARBA00004127"/>
    </source>
</evidence>